<dbReference type="InterPro" id="IPR011009">
    <property type="entry name" value="Kinase-like_dom_sf"/>
</dbReference>
<dbReference type="PANTHER" id="PTHR44329:SF298">
    <property type="entry name" value="MIXED LINEAGE KINASE DOMAIN-LIKE PROTEIN"/>
    <property type="match status" value="1"/>
</dbReference>
<dbReference type="Pfam" id="PF07714">
    <property type="entry name" value="PK_Tyr_Ser-Thr"/>
    <property type="match status" value="1"/>
</dbReference>
<evidence type="ECO:0000256" key="2">
    <source>
        <dbReference type="ARBA" id="ARBA00022840"/>
    </source>
</evidence>
<sequence length="464" mass="53172">MDFIEPIVSVASKIYEMVENVKSNHQRCQRVAERVRGLEGLVISLKNSGAITKTPVLKDAIRDLSTTLRSAQKLIQTYTKKDWIDRFLKSGKYEDEFGSVNDRLDDAFQVLSGAQVVGLGEGLQELFQKSTREAQDRADEKEDEAELRRLLLEHMRSMEENMEKILNILSDRGGTHVDIRNIKFDELKFIPDLPRKPIRKTETSELFQGEYKGISVAIKRYINPNANPKKVESIFNQEAQNMKQFESPHILRMYGICIENENSPNPSFFLIHEYCDNGNLRDFLSSDVSLSWAMKARMCLDAAKGLYRLHQTEEKSKVHGSISCCKFLVTEDHRIKLSGFELTKTETSIRNATTKAKETSSLCYVSPEQLNDLNYNYNKKCEIYSLGIVMWEIATRKKPFDGCKDEEIYAKVCEQKFLEPCPPECPESLAELIDACRAYDGFQRPTSGVLVDKLRMVVVQLEKL</sequence>
<dbReference type="Gene3D" id="1.20.930.20">
    <property type="entry name" value="Adaptor protein Cbl, N-terminal domain"/>
    <property type="match status" value="1"/>
</dbReference>
<dbReference type="GO" id="GO:0005524">
    <property type="term" value="F:ATP binding"/>
    <property type="evidence" value="ECO:0007669"/>
    <property type="project" value="UniProtKB-KW"/>
</dbReference>
<dbReference type="EMBL" id="CAJRST010007302">
    <property type="protein sequence ID" value="CAG5896299.1"/>
    <property type="molecule type" value="Genomic_DNA"/>
</dbReference>
<keyword evidence="2" id="KW-0067">ATP-binding</keyword>
<comment type="caution">
    <text evidence="5">The sequence shown here is derived from an EMBL/GenBank/DDBJ whole genome shotgun (WGS) entry which is preliminary data.</text>
</comment>
<dbReference type="InterPro" id="IPR059179">
    <property type="entry name" value="MLKL-like_MCAfunc"/>
</dbReference>
<dbReference type="OrthoDB" id="4062651at2759"/>
<evidence type="ECO:0000313" key="5">
    <source>
        <dbReference type="EMBL" id="CAG5896299.1"/>
    </source>
</evidence>
<dbReference type="Gene3D" id="3.30.200.20">
    <property type="entry name" value="Phosphorylase Kinase, domain 1"/>
    <property type="match status" value="1"/>
</dbReference>
<dbReference type="Proteomes" id="UP000677803">
    <property type="component" value="Unassembled WGS sequence"/>
</dbReference>
<proteinExistence type="predicted"/>
<evidence type="ECO:0000259" key="3">
    <source>
        <dbReference type="PROSITE" id="PS50011"/>
    </source>
</evidence>
<dbReference type="Gene3D" id="1.10.510.10">
    <property type="entry name" value="Transferase(Phosphotransferase) domain 1"/>
    <property type="match status" value="1"/>
</dbReference>
<dbReference type="InterPro" id="IPR051681">
    <property type="entry name" value="Ser/Thr_Kinases-Pseudokinases"/>
</dbReference>
<dbReference type="PROSITE" id="PS50011">
    <property type="entry name" value="PROTEIN_KINASE_DOM"/>
    <property type="match status" value="1"/>
</dbReference>
<reference evidence="5" key="1">
    <citation type="submission" date="2021-05" db="EMBL/GenBank/DDBJ databases">
        <authorList>
            <person name="Tigano A."/>
        </authorList>
    </citation>
    <scope>NUCLEOTIDE SEQUENCE</scope>
</reference>
<dbReference type="GO" id="GO:0007166">
    <property type="term" value="P:cell surface receptor signaling pathway"/>
    <property type="evidence" value="ECO:0007669"/>
    <property type="project" value="InterPro"/>
</dbReference>
<evidence type="ECO:0000313" key="4">
    <source>
        <dbReference type="EMBL" id="CAG5896298.1"/>
    </source>
</evidence>
<evidence type="ECO:0000313" key="6">
    <source>
        <dbReference type="Proteomes" id="UP000677803"/>
    </source>
</evidence>
<dbReference type="InterPro" id="IPR054000">
    <property type="entry name" value="MLKL_N"/>
</dbReference>
<protein>
    <submittedName>
        <fullName evidence="5">(Atlantic silverside) hypothetical protein</fullName>
    </submittedName>
</protein>
<feature type="domain" description="Protein kinase" evidence="3">
    <location>
        <begin position="184"/>
        <end position="458"/>
    </location>
</feature>
<dbReference type="GO" id="GO:0004672">
    <property type="term" value="F:protein kinase activity"/>
    <property type="evidence" value="ECO:0007669"/>
    <property type="project" value="InterPro"/>
</dbReference>
<name>A0A8S4AX59_9TELE</name>
<dbReference type="GO" id="GO:0097527">
    <property type="term" value="P:necroptotic signaling pathway"/>
    <property type="evidence" value="ECO:0007669"/>
    <property type="project" value="TreeGrafter"/>
</dbReference>
<dbReference type="EMBL" id="CAJRST010007291">
    <property type="protein sequence ID" value="CAG5896298.1"/>
    <property type="molecule type" value="Genomic_DNA"/>
</dbReference>
<dbReference type="AlphaFoldDB" id="A0A8S4AX59"/>
<keyword evidence="6" id="KW-1185">Reference proteome</keyword>
<dbReference type="CDD" id="cd21037">
    <property type="entry name" value="MLKL_NTD"/>
    <property type="match status" value="1"/>
</dbReference>
<accession>A0A8S4AX59</accession>
<dbReference type="InterPro" id="IPR001245">
    <property type="entry name" value="Ser-Thr/Tyr_kinase_cat_dom"/>
</dbReference>
<gene>
    <name evidence="4" type="ORF">MMEN_LOCUS7333</name>
    <name evidence="5" type="ORF">MMEN_LOCUS7335</name>
</gene>
<dbReference type="PANTHER" id="PTHR44329">
    <property type="entry name" value="SERINE/THREONINE-PROTEIN KINASE TNNI3K-RELATED"/>
    <property type="match status" value="1"/>
</dbReference>
<organism evidence="5 6">
    <name type="scientific">Menidia menidia</name>
    <name type="common">Atlantic silverside</name>
    <dbReference type="NCBI Taxonomy" id="238744"/>
    <lineage>
        <taxon>Eukaryota</taxon>
        <taxon>Metazoa</taxon>
        <taxon>Chordata</taxon>
        <taxon>Craniata</taxon>
        <taxon>Vertebrata</taxon>
        <taxon>Euteleostomi</taxon>
        <taxon>Actinopterygii</taxon>
        <taxon>Neopterygii</taxon>
        <taxon>Teleostei</taxon>
        <taxon>Neoteleostei</taxon>
        <taxon>Acanthomorphata</taxon>
        <taxon>Ovalentaria</taxon>
        <taxon>Atherinomorphae</taxon>
        <taxon>Atheriniformes</taxon>
        <taxon>Atherinopsidae</taxon>
        <taxon>Menidiinae</taxon>
        <taxon>Menidia</taxon>
    </lineage>
</organism>
<dbReference type="InterPro" id="IPR036537">
    <property type="entry name" value="Adaptor_Cbl_N_dom_sf"/>
</dbReference>
<dbReference type="InterPro" id="IPR000719">
    <property type="entry name" value="Prot_kinase_dom"/>
</dbReference>
<evidence type="ECO:0000256" key="1">
    <source>
        <dbReference type="ARBA" id="ARBA00022741"/>
    </source>
</evidence>
<dbReference type="Pfam" id="PF22215">
    <property type="entry name" value="MLKL_N"/>
    <property type="match status" value="1"/>
</dbReference>
<dbReference type="SUPFAM" id="SSF56112">
    <property type="entry name" value="Protein kinase-like (PK-like)"/>
    <property type="match status" value="1"/>
</dbReference>
<keyword evidence="1" id="KW-0547">Nucleotide-binding</keyword>